<comment type="caution">
    <text evidence="1">The sequence shown here is derived from an EMBL/GenBank/DDBJ whole genome shotgun (WGS) entry which is preliminary data.</text>
</comment>
<evidence type="ECO:0000313" key="1">
    <source>
        <dbReference type="EMBL" id="KKW10275.1"/>
    </source>
</evidence>
<dbReference type="Proteomes" id="UP000034588">
    <property type="component" value="Unassembled WGS sequence"/>
</dbReference>
<gene>
    <name evidence="1" type="ORF">UY48_C0042G0002</name>
</gene>
<dbReference type="EMBL" id="LCQD01000042">
    <property type="protein sequence ID" value="KKW10275.1"/>
    <property type="molecule type" value="Genomic_DNA"/>
</dbReference>
<protein>
    <submittedName>
        <fullName evidence="1">Uncharacterized protein</fullName>
    </submittedName>
</protein>
<proteinExistence type="predicted"/>
<sequence>MPESRITIVTPDDPNTNKIGFMVYERGIDDQTPDYDAEVLSSTDAADQYLNHHGHPFKRSDRTGYTSVKVLTELTGRPWDQYALNMIQSCRPSALRVTTGDVTSDSFHWRVTVFLSEDKRTIKEIVQEVEVGLTGAKHGHGLNKYASGASPKPQNVFYNARGLNKLNLAK</sequence>
<dbReference type="AlphaFoldDB" id="A0A0G1VVE2"/>
<organism evidence="1 2">
    <name type="scientific">Candidatus Gottesmanbacteria bacterium GW2011_GWB1_49_7</name>
    <dbReference type="NCBI Taxonomy" id="1618448"/>
    <lineage>
        <taxon>Bacteria</taxon>
        <taxon>Candidatus Gottesmaniibacteriota</taxon>
    </lineage>
</organism>
<accession>A0A0G1VVE2</accession>
<evidence type="ECO:0000313" key="2">
    <source>
        <dbReference type="Proteomes" id="UP000034588"/>
    </source>
</evidence>
<reference evidence="1 2" key="1">
    <citation type="journal article" date="2015" name="Nature">
        <title>rRNA introns, odd ribosomes, and small enigmatic genomes across a large radiation of phyla.</title>
        <authorList>
            <person name="Brown C.T."/>
            <person name="Hug L.A."/>
            <person name="Thomas B.C."/>
            <person name="Sharon I."/>
            <person name="Castelle C.J."/>
            <person name="Singh A."/>
            <person name="Wilkins M.J."/>
            <person name="Williams K.H."/>
            <person name="Banfield J.F."/>
        </authorList>
    </citation>
    <scope>NUCLEOTIDE SEQUENCE [LARGE SCALE GENOMIC DNA]</scope>
</reference>
<name>A0A0G1VVE2_9BACT</name>